<proteinExistence type="predicted"/>
<dbReference type="EMBL" id="JBHSBA010000005">
    <property type="protein sequence ID" value="MFC4125764.1"/>
    <property type="molecule type" value="Genomic_DNA"/>
</dbReference>
<dbReference type="InterPro" id="IPR025420">
    <property type="entry name" value="DUF4143"/>
</dbReference>
<dbReference type="PANTHER" id="PTHR43566">
    <property type="entry name" value="CONSERVED PROTEIN"/>
    <property type="match status" value="1"/>
</dbReference>
<evidence type="ECO:0000259" key="1">
    <source>
        <dbReference type="Pfam" id="PF13635"/>
    </source>
</evidence>
<dbReference type="Pfam" id="PF13635">
    <property type="entry name" value="DUF4143"/>
    <property type="match status" value="1"/>
</dbReference>
<feature type="domain" description="DUF4143" evidence="1">
    <location>
        <begin position="2"/>
        <end position="150"/>
    </location>
</feature>
<sequence length="206" mass="22419">MPRLFDQLASRTGQILNIAGAAQTIGLEKSTAENYLRLLEAVYLVSRLPAWGTTLGSRIARQPKLHLVDSGLAAWRMGLTPAKIAAGDPSTLTAYGQLTETFAVGEILEQVSWWDGPVSFGHFRTATGDEVDLVLETDDGLVIAFEFKAGSRVHGEDLRGIRSLRTRLGPRLSAAVVFCTGPRMFRHDEGAYIVPLDALWTALPLT</sequence>
<evidence type="ECO:0000313" key="3">
    <source>
        <dbReference type="Proteomes" id="UP001595767"/>
    </source>
</evidence>
<accession>A0ABV8L4F2</accession>
<protein>
    <submittedName>
        <fullName evidence="2">DUF4143 domain-containing protein</fullName>
    </submittedName>
</protein>
<gene>
    <name evidence="2" type="ORF">ACFOW8_12560</name>
</gene>
<reference evidence="3" key="1">
    <citation type="journal article" date="2019" name="Int. J. Syst. Evol. Microbiol.">
        <title>The Global Catalogue of Microorganisms (GCM) 10K type strain sequencing project: providing services to taxonomists for standard genome sequencing and annotation.</title>
        <authorList>
            <consortium name="The Broad Institute Genomics Platform"/>
            <consortium name="The Broad Institute Genome Sequencing Center for Infectious Disease"/>
            <person name="Wu L."/>
            <person name="Ma J."/>
        </authorList>
    </citation>
    <scope>NUCLEOTIDE SEQUENCE [LARGE SCALE GENOMIC DNA]</scope>
    <source>
        <strain evidence="3">CGMCC 4.7204</strain>
    </source>
</reference>
<dbReference type="PANTHER" id="PTHR43566:SF2">
    <property type="entry name" value="DUF4143 DOMAIN-CONTAINING PROTEIN"/>
    <property type="match status" value="1"/>
</dbReference>
<dbReference type="Proteomes" id="UP001595767">
    <property type="component" value="Unassembled WGS sequence"/>
</dbReference>
<name>A0ABV8L4F2_9NOCA</name>
<organism evidence="2 3">
    <name type="scientific">Nocardia rhizosphaerae</name>
    <dbReference type="NCBI Taxonomy" id="1691571"/>
    <lineage>
        <taxon>Bacteria</taxon>
        <taxon>Bacillati</taxon>
        <taxon>Actinomycetota</taxon>
        <taxon>Actinomycetes</taxon>
        <taxon>Mycobacteriales</taxon>
        <taxon>Nocardiaceae</taxon>
        <taxon>Nocardia</taxon>
    </lineage>
</organism>
<evidence type="ECO:0000313" key="2">
    <source>
        <dbReference type="EMBL" id="MFC4125764.1"/>
    </source>
</evidence>
<comment type="caution">
    <text evidence="2">The sequence shown here is derived from an EMBL/GenBank/DDBJ whole genome shotgun (WGS) entry which is preliminary data.</text>
</comment>
<keyword evidence="3" id="KW-1185">Reference proteome</keyword>